<gene>
    <name evidence="1" type="ORF">NEISUBOT_05158</name>
</gene>
<reference evidence="1 2" key="1">
    <citation type="submission" date="2010-01" db="EMBL/GenBank/DDBJ databases">
        <authorList>
            <person name="Weinstock G."/>
            <person name="Sodergren E."/>
            <person name="Clifton S."/>
            <person name="Fulton L."/>
            <person name="Fulton B."/>
            <person name="Courtney L."/>
            <person name="Fronick C."/>
            <person name="Harrison M."/>
            <person name="Strong C."/>
            <person name="Farmer C."/>
            <person name="Delahaunty K."/>
            <person name="Markovic C."/>
            <person name="Hall O."/>
            <person name="Minx P."/>
            <person name="Tomlinson C."/>
            <person name="Mitreva M."/>
            <person name="Nelson J."/>
            <person name="Hou S."/>
            <person name="Wollam A."/>
            <person name="Pepin K.H."/>
            <person name="Johnson M."/>
            <person name="Bhonagiri V."/>
            <person name="Nash W.E."/>
            <person name="Warren W."/>
            <person name="Chinwalla A."/>
            <person name="Mardis E.R."/>
            <person name="Wilson R.K."/>
        </authorList>
    </citation>
    <scope>NUCLEOTIDE SEQUENCE [LARGE SCALE GENOMIC DNA]</scope>
    <source>
        <strain evidence="1 2">NJ9703</strain>
    </source>
</reference>
<name>A0A9W5IPR9_NEISU</name>
<protein>
    <submittedName>
        <fullName evidence="1">Uncharacterized protein</fullName>
    </submittedName>
</protein>
<proteinExistence type="predicted"/>
<dbReference type="EMBL" id="ACEO02000011">
    <property type="protein sequence ID" value="EFC51431.1"/>
    <property type="molecule type" value="Genomic_DNA"/>
</dbReference>
<dbReference type="Proteomes" id="UP000004621">
    <property type="component" value="Unassembled WGS sequence"/>
</dbReference>
<evidence type="ECO:0000313" key="1">
    <source>
        <dbReference type="EMBL" id="EFC51431.1"/>
    </source>
</evidence>
<organism evidence="1 2">
    <name type="scientific">Neisseria subflava NJ9703</name>
    <dbReference type="NCBI Taxonomy" id="546268"/>
    <lineage>
        <taxon>Bacteria</taxon>
        <taxon>Pseudomonadati</taxon>
        <taxon>Pseudomonadota</taxon>
        <taxon>Betaproteobacteria</taxon>
        <taxon>Neisseriales</taxon>
        <taxon>Neisseriaceae</taxon>
        <taxon>Neisseria</taxon>
    </lineage>
</organism>
<comment type="caution">
    <text evidence="1">The sequence shown here is derived from an EMBL/GenBank/DDBJ whole genome shotgun (WGS) entry which is preliminary data.</text>
</comment>
<accession>A0A9W5IPR9</accession>
<sequence>MYRNVEQVLLDVYKIRGVRMEPMNNTASVMHWCESKGVMGGGGDLTQAETHANAAMIISRIERVLNRYELAVVECKYSEDLSGIVDITAYIEEQNEGVNLLICDALVSNILRKFPKKTAIMDKYDLSNGNIYRQVEKVKRVIAELEASISLKLQDDFEEAGIVRKQEDFAQYEQAKRDNFDKAIKSARNFI</sequence>
<dbReference type="AlphaFoldDB" id="A0A9W5IPR9"/>
<evidence type="ECO:0000313" key="2">
    <source>
        <dbReference type="Proteomes" id="UP000004621"/>
    </source>
</evidence>